<evidence type="ECO:0000256" key="3">
    <source>
        <dbReference type="ARBA" id="ARBA00022723"/>
    </source>
</evidence>
<keyword evidence="6" id="KW-0411">Iron-sulfur</keyword>
<dbReference type="InterPro" id="IPR002023">
    <property type="entry name" value="NuoE-like"/>
</dbReference>
<protein>
    <submittedName>
        <fullName evidence="11">NADH dehydrogenase subunit E</fullName>
    </submittedName>
</protein>
<evidence type="ECO:0000256" key="6">
    <source>
        <dbReference type="ARBA" id="ARBA00023014"/>
    </source>
</evidence>
<keyword evidence="7" id="KW-0520">NAD</keyword>
<dbReference type="GO" id="GO:0046872">
    <property type="term" value="F:metal ion binding"/>
    <property type="evidence" value="ECO:0007669"/>
    <property type="project" value="UniProtKB-KW"/>
</dbReference>
<dbReference type="GO" id="GO:0031090">
    <property type="term" value="C:organelle membrane"/>
    <property type="evidence" value="ECO:0007669"/>
    <property type="project" value="UniProtKB-ARBA"/>
</dbReference>
<dbReference type="AlphaFoldDB" id="A0A1X7PAL2"/>
<comment type="catalytic activity">
    <reaction evidence="9">
        <text>a quinone + NADH + 5 H(+)(in) = a quinol + NAD(+) + 4 H(+)(out)</text>
        <dbReference type="Rhea" id="RHEA:57888"/>
        <dbReference type="ChEBI" id="CHEBI:15378"/>
        <dbReference type="ChEBI" id="CHEBI:24646"/>
        <dbReference type="ChEBI" id="CHEBI:57540"/>
        <dbReference type="ChEBI" id="CHEBI:57945"/>
        <dbReference type="ChEBI" id="CHEBI:132124"/>
    </reaction>
</comment>
<dbReference type="NCBIfam" id="TIGR01958">
    <property type="entry name" value="nuoE_fam"/>
    <property type="match status" value="1"/>
</dbReference>
<dbReference type="FunFam" id="1.10.10.1590:FF:000001">
    <property type="entry name" value="NADH-quinone oxidoreductase subunit E"/>
    <property type="match status" value="1"/>
</dbReference>
<dbReference type="CDD" id="cd03064">
    <property type="entry name" value="TRX_Fd_NuoE"/>
    <property type="match status" value="1"/>
</dbReference>
<evidence type="ECO:0000256" key="1">
    <source>
        <dbReference type="ARBA" id="ARBA00010643"/>
    </source>
</evidence>
<dbReference type="GO" id="GO:0022804">
    <property type="term" value="F:active transmembrane transporter activity"/>
    <property type="evidence" value="ECO:0007669"/>
    <property type="project" value="UniProtKB-ARBA"/>
</dbReference>
<dbReference type="GO" id="GO:0022890">
    <property type="term" value="F:inorganic cation transmembrane transporter activity"/>
    <property type="evidence" value="ECO:0007669"/>
    <property type="project" value="UniProtKB-ARBA"/>
</dbReference>
<dbReference type="SUPFAM" id="SSF52833">
    <property type="entry name" value="Thioredoxin-like"/>
    <property type="match status" value="1"/>
</dbReference>
<dbReference type="PANTHER" id="PTHR10371:SF3">
    <property type="entry name" value="NADH DEHYDROGENASE [UBIQUINONE] FLAVOPROTEIN 2, MITOCHONDRIAL"/>
    <property type="match status" value="1"/>
</dbReference>
<dbReference type="GO" id="GO:0051537">
    <property type="term" value="F:2 iron, 2 sulfur cluster binding"/>
    <property type="evidence" value="ECO:0007669"/>
    <property type="project" value="UniProtKB-KW"/>
</dbReference>
<sequence length="409" mass="44208">MSVRRLAEPALQPAAFAFSKAKAAEVKTWIAKYPEGREQSAVIPLLMLAQEQEGWVTRAAIEHIADKLGMPYIRVLEVATFYTQFQLKPVGTRAHVQVCGTTPCMLRGSEELMDVCRSKIHHEQFHTNADGTLSWEEVECLGACVNAPMVMIFKDTYEDLTPERLAEIIDAFEAGKGDTVKPGPQIDRFYSAPQGGFTTLKDEKAVLKSTRDREAKAAAAAAPAAETVAPSNAAKPKTDAPETNPAIKSPSKVKVAPAAEQTKSVAPAVSAKAANLAEPAVEKTVKQRNGKTAKAEPVSAYKAPEASAKSSAKPSLTDKNRPAGIEKPSALDDLKLISGVGPKIEGILHSLGIYTFAQVASWKKAEREWVDGYLNFKGRIERDDWVKQAKALAKGGVAEYIRVFGKKPV</sequence>
<feature type="compositionally biased region" description="Low complexity" evidence="10">
    <location>
        <begin position="217"/>
        <end position="234"/>
    </location>
</feature>
<dbReference type="GO" id="GO:0098796">
    <property type="term" value="C:membrane protein complex"/>
    <property type="evidence" value="ECO:0007669"/>
    <property type="project" value="UniProtKB-ARBA"/>
</dbReference>
<evidence type="ECO:0000313" key="11">
    <source>
        <dbReference type="EMBL" id="SMH47618.1"/>
    </source>
</evidence>
<comment type="cofactor">
    <cofactor evidence="8">
        <name>[2Fe-2S] cluster</name>
        <dbReference type="ChEBI" id="CHEBI:190135"/>
    </cofactor>
</comment>
<dbReference type="Gene3D" id="3.40.30.10">
    <property type="entry name" value="Glutaredoxin"/>
    <property type="match status" value="1"/>
</dbReference>
<keyword evidence="4" id="KW-1278">Translocase</keyword>
<evidence type="ECO:0000256" key="5">
    <source>
        <dbReference type="ARBA" id="ARBA00023004"/>
    </source>
</evidence>
<dbReference type="OrthoDB" id="9807941at2"/>
<dbReference type="PROSITE" id="PS01099">
    <property type="entry name" value="COMPLEX1_24K"/>
    <property type="match status" value="1"/>
</dbReference>
<gene>
    <name evidence="11" type="ORF">SAMN02982922_3539</name>
</gene>
<dbReference type="RefSeq" id="WP_085465352.1">
    <property type="nucleotide sequence ID" value="NZ_FXBL01000004.1"/>
</dbReference>
<feature type="compositionally biased region" description="Low complexity" evidence="10">
    <location>
        <begin position="299"/>
        <end position="315"/>
    </location>
</feature>
<evidence type="ECO:0000313" key="12">
    <source>
        <dbReference type="Proteomes" id="UP000193083"/>
    </source>
</evidence>
<keyword evidence="5" id="KW-0408">Iron</keyword>
<accession>A0A1X7PAL2</accession>
<evidence type="ECO:0000256" key="7">
    <source>
        <dbReference type="ARBA" id="ARBA00023027"/>
    </source>
</evidence>
<keyword evidence="3" id="KW-0479">Metal-binding</keyword>
<evidence type="ECO:0000256" key="2">
    <source>
        <dbReference type="ARBA" id="ARBA00022714"/>
    </source>
</evidence>
<dbReference type="Pfam" id="PF01257">
    <property type="entry name" value="2Fe-2S_thioredx"/>
    <property type="match status" value="1"/>
</dbReference>
<keyword evidence="12" id="KW-1185">Reference proteome</keyword>
<dbReference type="InterPro" id="IPR036249">
    <property type="entry name" value="Thioredoxin-like_sf"/>
</dbReference>
<proteinExistence type="inferred from homology"/>
<keyword evidence="2" id="KW-0001">2Fe-2S</keyword>
<dbReference type="InterPro" id="IPR041921">
    <property type="entry name" value="NuoE_N"/>
</dbReference>
<organism evidence="11 12">
    <name type="scientific">Mesorhizobium australicum</name>
    <dbReference type="NCBI Taxonomy" id="536018"/>
    <lineage>
        <taxon>Bacteria</taxon>
        <taxon>Pseudomonadati</taxon>
        <taxon>Pseudomonadota</taxon>
        <taxon>Alphaproteobacteria</taxon>
        <taxon>Hyphomicrobiales</taxon>
        <taxon>Phyllobacteriaceae</taxon>
        <taxon>Mesorhizobium</taxon>
    </lineage>
</organism>
<evidence type="ECO:0000256" key="10">
    <source>
        <dbReference type="SAM" id="MobiDB-lite"/>
    </source>
</evidence>
<dbReference type="GO" id="GO:0008324">
    <property type="term" value="F:monoatomic cation transmembrane transporter activity"/>
    <property type="evidence" value="ECO:0007669"/>
    <property type="project" value="UniProtKB-ARBA"/>
</dbReference>
<dbReference type="InterPro" id="IPR042128">
    <property type="entry name" value="NuoE_dom"/>
</dbReference>
<dbReference type="GO" id="GO:0003954">
    <property type="term" value="F:NADH dehydrogenase activity"/>
    <property type="evidence" value="ECO:0007669"/>
    <property type="project" value="TreeGrafter"/>
</dbReference>
<dbReference type="NCBIfam" id="NF009040">
    <property type="entry name" value="PRK12373.1"/>
    <property type="match status" value="1"/>
</dbReference>
<dbReference type="GO" id="GO:0098662">
    <property type="term" value="P:inorganic cation transmembrane transport"/>
    <property type="evidence" value="ECO:0007669"/>
    <property type="project" value="UniProtKB-ARBA"/>
</dbReference>
<dbReference type="FunFam" id="3.40.30.10:FF:000022">
    <property type="entry name" value="NADH dehydrogenase flavoprotein 2, mitochondrial"/>
    <property type="match status" value="1"/>
</dbReference>
<reference evidence="11 12" key="1">
    <citation type="submission" date="2017-04" db="EMBL/GenBank/DDBJ databases">
        <authorList>
            <person name="Afonso C.L."/>
            <person name="Miller P.J."/>
            <person name="Scott M.A."/>
            <person name="Spackman E."/>
            <person name="Goraichik I."/>
            <person name="Dimitrov K.M."/>
            <person name="Suarez D.L."/>
            <person name="Swayne D.E."/>
        </authorList>
    </citation>
    <scope>NUCLEOTIDE SEQUENCE [LARGE SCALE GENOMIC DNA]</scope>
    <source>
        <strain evidence="11 12">B5P</strain>
    </source>
</reference>
<name>A0A1X7PAL2_9HYPH</name>
<dbReference type="NCBIfam" id="NF005724">
    <property type="entry name" value="PRK07539.1-4"/>
    <property type="match status" value="1"/>
</dbReference>
<dbReference type="Proteomes" id="UP000193083">
    <property type="component" value="Unassembled WGS sequence"/>
</dbReference>
<comment type="similarity">
    <text evidence="1">Belongs to the complex I 24 kDa subunit family.</text>
</comment>
<evidence type="ECO:0000256" key="8">
    <source>
        <dbReference type="ARBA" id="ARBA00034078"/>
    </source>
</evidence>
<feature type="region of interest" description="Disordered" evidence="10">
    <location>
        <begin position="212"/>
        <end position="325"/>
    </location>
</feature>
<dbReference type="PANTHER" id="PTHR10371">
    <property type="entry name" value="NADH DEHYDROGENASE UBIQUINONE FLAVOPROTEIN 2, MITOCHONDRIAL"/>
    <property type="match status" value="1"/>
</dbReference>
<dbReference type="Gene3D" id="1.10.10.1590">
    <property type="entry name" value="NADH-quinone oxidoreductase subunit E"/>
    <property type="match status" value="1"/>
</dbReference>
<dbReference type="GO" id="GO:0031967">
    <property type="term" value="C:organelle envelope"/>
    <property type="evidence" value="ECO:0007669"/>
    <property type="project" value="UniProtKB-ARBA"/>
</dbReference>
<feature type="compositionally biased region" description="Low complexity" evidence="10">
    <location>
        <begin position="263"/>
        <end position="274"/>
    </location>
</feature>
<dbReference type="EMBL" id="FXBL01000004">
    <property type="protein sequence ID" value="SMH47618.1"/>
    <property type="molecule type" value="Genomic_DNA"/>
</dbReference>
<evidence type="ECO:0000256" key="4">
    <source>
        <dbReference type="ARBA" id="ARBA00022967"/>
    </source>
</evidence>
<evidence type="ECO:0000256" key="9">
    <source>
        <dbReference type="ARBA" id="ARBA00047712"/>
    </source>
</evidence>
<dbReference type="GO" id="GO:1902494">
    <property type="term" value="C:catalytic complex"/>
    <property type="evidence" value="ECO:0007669"/>
    <property type="project" value="UniProtKB-ARBA"/>
</dbReference>